<dbReference type="Proteomes" id="UP000322873">
    <property type="component" value="Unassembled WGS sequence"/>
</dbReference>
<evidence type="ECO:0000313" key="4">
    <source>
        <dbReference type="Proteomes" id="UP000322873"/>
    </source>
</evidence>
<keyword evidence="4" id="KW-1185">Reference proteome</keyword>
<dbReference type="CDD" id="cd17716">
    <property type="entry name" value="BRCT_microcephalin_rpt1"/>
    <property type="match status" value="1"/>
</dbReference>
<evidence type="ECO:0000313" key="3">
    <source>
        <dbReference type="EMBL" id="KAA8577097.1"/>
    </source>
</evidence>
<dbReference type="PANTHER" id="PTHR14625">
    <property type="entry name" value="MICROCEPHALIN"/>
    <property type="match status" value="1"/>
</dbReference>
<feature type="region of interest" description="Disordered" evidence="1">
    <location>
        <begin position="555"/>
        <end position="622"/>
    </location>
</feature>
<feature type="compositionally biased region" description="Polar residues" evidence="1">
    <location>
        <begin position="604"/>
        <end position="616"/>
    </location>
</feature>
<protein>
    <recommendedName>
        <fullName evidence="2">BRCT domain-containing protein</fullName>
    </recommendedName>
</protein>
<feature type="compositionally biased region" description="Polar residues" evidence="1">
    <location>
        <begin position="879"/>
        <end position="901"/>
    </location>
</feature>
<dbReference type="InterPro" id="IPR022047">
    <property type="entry name" value="Microcephalin-like"/>
</dbReference>
<dbReference type="GO" id="GO:0003677">
    <property type="term" value="F:DNA binding"/>
    <property type="evidence" value="ECO:0007669"/>
    <property type="project" value="InterPro"/>
</dbReference>
<dbReference type="PANTHER" id="PTHR14625:SF3">
    <property type="entry name" value="MICROCEPHALIN"/>
    <property type="match status" value="1"/>
</dbReference>
<sequence>MDQSPPKRVTRARAAANSTKDTGVKTARSAPAASKAAKVTRGPTSTKRKTRADDDDEEQNDELGEETKPEPKPTRGRPRKVNTQLETEVEESMITAKAPRGRPKKTTIEAPVPPPTKSSRGRPRKDEAGSQPEPEPTTIEEPAKKTTRTRPPSATASRATGPKKRVKFEETDKENIIPPIRAKPKAAEPVTGLRAKPVRKPASSATASTRATRARAKPGQGEKGQSSDDELSTTVKTPMKSLMKSPVKPPGSIFDTARKIDFTSSFAKQKPAEGIKLDFHASNMMSPARRPPQTAEKKLDITSSFTDKPLMEPTQILNASIMTSPARRPPQSSPFKETLKSSFAQRFEFGHSMRSPFKPNLFAPEPSSTASPSKASLLQSPARRPPSPVKVNEAGSPTRNADSASIFDGTPKASAFKISRFETPRTLMKSAIRPGSIFPPIPLSTAKTNILNGSPIPKEPKSLPTPVLEFSGRLSSILPRSADPALLQAVELPSQLDEPAEPVTEDIQEPLDDPMVIEKTNDVVEVVDTIEVQSTTPPCSPPTNSTGNAFELREENTAFDENSESEDELAPAAKKHSPTPLADYRISTNDFASSPATPARFASISKTPKTANQSPVRSLRRFHQEKIGFTPLAKQLSDWMAASSEKADEGDDDDVEPVSPTQNASGKEVSGDMNTTAAPPAIASPAKSSYFEDEMRIRDELYMAENESTPSDDEAEISEPEFEDIELLEEDVDLAEEADELSMLEPGAFEEGNKQNDQWNDEENDEDKDESDEDDEVTIMGNSEKDAAEPAPENTPSEASQEYGDENDVPIDPAILAPAPQPPSQSPAQSAFETPRRVLTERTFHTVAKVPLKEAHETPMRPMTAKRSASISKLPIARPSSSLSRNNTVISYSPANSTPKSQKQEKSAQDTVNQSFTTPIKSEPVTWSTVATPARTPRPDLNTALLKGAVVFVDVHTTEGADASSLFTELLTQMGAKCVKSWPWNPNSDDGSKIGITHIVFKDGGKRTLEKARQTGGVVSCVGVGWVLDCERENQWLDEASYAVDTAMVPRGGARRRKSMEPRALANFNGTLVPSTVPAKSTCSTLTYPDTTPLTLKSKRRESVQWQRSPISNEEGATDELGDDSWMLSPVPATPAPETISAYAEEGLWGAETPGAQTPYFFKKDKLVQMTAPGGNKKFVNFEEDENSGSGSGTSGDGMGFLRKEKDQSVMMRLMAARRKSLQWAPKVGSPLARRFDGGL</sequence>
<dbReference type="InterPro" id="IPR017956">
    <property type="entry name" value="AT_hook_DNA-bd_motif"/>
</dbReference>
<feature type="region of interest" description="Disordered" evidence="1">
    <location>
        <begin position="857"/>
        <end position="919"/>
    </location>
</feature>
<feature type="region of interest" description="Disordered" evidence="1">
    <location>
        <begin position="640"/>
        <end position="835"/>
    </location>
</feature>
<feature type="compositionally biased region" description="Low complexity" evidence="1">
    <location>
        <begin position="27"/>
        <end position="37"/>
    </location>
</feature>
<name>A0A5M9K877_MONFR</name>
<feature type="compositionally biased region" description="Polar residues" evidence="1">
    <location>
        <begin position="149"/>
        <end position="158"/>
    </location>
</feature>
<dbReference type="AlphaFoldDB" id="A0A5M9K877"/>
<feature type="compositionally biased region" description="Low complexity" evidence="1">
    <location>
        <begin position="677"/>
        <end position="689"/>
    </location>
</feature>
<reference evidence="3 4" key="1">
    <citation type="submission" date="2019-06" db="EMBL/GenBank/DDBJ databases">
        <title>Genome Sequence of the Brown Rot Fungal Pathogen Monilinia fructicola.</title>
        <authorList>
            <person name="De Miccolis Angelini R.M."/>
            <person name="Landi L."/>
            <person name="Abate D."/>
            <person name="Pollastro S."/>
            <person name="Romanazzi G."/>
            <person name="Faretra F."/>
        </authorList>
    </citation>
    <scope>NUCLEOTIDE SEQUENCE [LARGE SCALE GENOMIC DNA]</scope>
    <source>
        <strain evidence="3 4">Mfrc123</strain>
    </source>
</reference>
<feature type="compositionally biased region" description="Acidic residues" evidence="1">
    <location>
        <begin position="710"/>
        <end position="742"/>
    </location>
</feature>
<feature type="region of interest" description="Disordered" evidence="1">
    <location>
        <begin position="1181"/>
        <end position="1201"/>
    </location>
</feature>
<gene>
    <name evidence="3" type="ORF">EYC84_007102</name>
</gene>
<feature type="compositionally biased region" description="Acidic residues" evidence="1">
    <location>
        <begin position="759"/>
        <end position="777"/>
    </location>
</feature>
<dbReference type="VEuPathDB" id="FungiDB:MFRU_023g00200"/>
<dbReference type="EMBL" id="VICG01000001">
    <property type="protein sequence ID" value="KAA8577097.1"/>
    <property type="molecule type" value="Genomic_DNA"/>
</dbReference>
<feature type="region of interest" description="Disordered" evidence="1">
    <location>
        <begin position="1100"/>
        <end position="1124"/>
    </location>
</feature>
<organism evidence="3 4">
    <name type="scientific">Monilinia fructicola</name>
    <name type="common">Brown rot fungus</name>
    <name type="synonym">Ciboria fructicola</name>
    <dbReference type="NCBI Taxonomy" id="38448"/>
    <lineage>
        <taxon>Eukaryota</taxon>
        <taxon>Fungi</taxon>
        <taxon>Dikarya</taxon>
        <taxon>Ascomycota</taxon>
        <taxon>Pezizomycotina</taxon>
        <taxon>Leotiomycetes</taxon>
        <taxon>Helotiales</taxon>
        <taxon>Sclerotiniaceae</taxon>
        <taxon>Monilinia</taxon>
    </lineage>
</organism>
<dbReference type="InterPro" id="IPR001357">
    <property type="entry name" value="BRCT_dom"/>
</dbReference>
<feature type="domain" description="BRCT" evidence="2">
    <location>
        <begin position="941"/>
        <end position="1044"/>
    </location>
</feature>
<feature type="region of interest" description="Disordered" evidence="1">
    <location>
        <begin position="1"/>
        <end position="253"/>
    </location>
</feature>
<feature type="compositionally biased region" description="Polar residues" evidence="1">
    <location>
        <begin position="586"/>
        <end position="596"/>
    </location>
</feature>
<feature type="compositionally biased region" description="Acidic residues" evidence="1">
    <location>
        <begin position="557"/>
        <end position="569"/>
    </location>
</feature>
<feature type="compositionally biased region" description="Gly residues" evidence="1">
    <location>
        <begin position="1190"/>
        <end position="1199"/>
    </location>
</feature>
<dbReference type="SUPFAM" id="SSF52113">
    <property type="entry name" value="BRCT domain"/>
    <property type="match status" value="1"/>
</dbReference>
<feature type="compositionally biased region" description="Low complexity" evidence="1">
    <location>
        <begin position="202"/>
        <end position="211"/>
    </location>
</feature>
<comment type="caution">
    <text evidence="3">The sequence shown here is derived from an EMBL/GenBank/DDBJ whole genome shotgun (WGS) entry which is preliminary data.</text>
</comment>
<dbReference type="GO" id="GO:0000278">
    <property type="term" value="P:mitotic cell cycle"/>
    <property type="evidence" value="ECO:0007669"/>
    <property type="project" value="TreeGrafter"/>
</dbReference>
<feature type="region of interest" description="Disordered" evidence="1">
    <location>
        <begin position="354"/>
        <end position="409"/>
    </location>
</feature>
<proteinExistence type="predicted"/>
<evidence type="ECO:0000259" key="2">
    <source>
        <dbReference type="PROSITE" id="PS50172"/>
    </source>
</evidence>
<feature type="compositionally biased region" description="Polar residues" evidence="1">
    <location>
        <begin position="366"/>
        <end position="379"/>
    </location>
</feature>
<dbReference type="InterPro" id="IPR036420">
    <property type="entry name" value="BRCT_dom_sf"/>
</dbReference>
<feature type="compositionally biased region" description="Polar residues" evidence="1">
    <location>
        <begin position="909"/>
        <end position="919"/>
    </location>
</feature>
<evidence type="ECO:0000256" key="1">
    <source>
        <dbReference type="SAM" id="MobiDB-lite"/>
    </source>
</evidence>
<dbReference type="PRINTS" id="PR00929">
    <property type="entry name" value="ATHOOK"/>
</dbReference>
<accession>A0A5M9K877</accession>
<dbReference type="PROSITE" id="PS50172">
    <property type="entry name" value="BRCT"/>
    <property type="match status" value="1"/>
</dbReference>
<feature type="compositionally biased region" description="Acidic residues" evidence="1">
    <location>
        <begin position="53"/>
        <end position="64"/>
    </location>
</feature>
<dbReference type="Gene3D" id="3.40.50.10190">
    <property type="entry name" value="BRCT domain"/>
    <property type="match status" value="1"/>
</dbReference>